<accession>A0A8R7R2S2</accession>
<evidence type="ECO:0000259" key="2">
    <source>
        <dbReference type="Pfam" id="PF13960"/>
    </source>
</evidence>
<feature type="domain" description="DUF4218" evidence="2">
    <location>
        <begin position="443"/>
        <end position="555"/>
    </location>
</feature>
<dbReference type="Pfam" id="PF13960">
    <property type="entry name" value="DUF4218"/>
    <property type="match status" value="1"/>
</dbReference>
<organism evidence="3 4">
    <name type="scientific">Triticum urartu</name>
    <name type="common">Red wild einkorn</name>
    <name type="synonym">Crithodium urartu</name>
    <dbReference type="NCBI Taxonomy" id="4572"/>
    <lineage>
        <taxon>Eukaryota</taxon>
        <taxon>Viridiplantae</taxon>
        <taxon>Streptophyta</taxon>
        <taxon>Embryophyta</taxon>
        <taxon>Tracheophyta</taxon>
        <taxon>Spermatophyta</taxon>
        <taxon>Magnoliopsida</taxon>
        <taxon>Liliopsida</taxon>
        <taxon>Poales</taxon>
        <taxon>Poaceae</taxon>
        <taxon>BOP clade</taxon>
        <taxon>Pooideae</taxon>
        <taxon>Triticodae</taxon>
        <taxon>Triticeae</taxon>
        <taxon>Triticinae</taxon>
        <taxon>Triticum</taxon>
    </lineage>
</organism>
<feature type="compositionally biased region" description="Basic and acidic residues" evidence="1">
    <location>
        <begin position="40"/>
        <end position="53"/>
    </location>
</feature>
<dbReference type="InterPro" id="IPR004242">
    <property type="entry name" value="Transposase_21"/>
</dbReference>
<feature type="region of interest" description="Disordered" evidence="1">
    <location>
        <begin position="40"/>
        <end position="60"/>
    </location>
</feature>
<dbReference type="PANTHER" id="PTHR10775">
    <property type="entry name" value="OS08G0208400 PROTEIN"/>
    <property type="match status" value="1"/>
</dbReference>
<dbReference type="Pfam" id="PF02992">
    <property type="entry name" value="Transposase_21"/>
    <property type="match status" value="1"/>
</dbReference>
<evidence type="ECO:0000256" key="1">
    <source>
        <dbReference type="SAM" id="MobiDB-lite"/>
    </source>
</evidence>
<evidence type="ECO:0000313" key="3">
    <source>
        <dbReference type="EnsemblPlants" id="TuG1812G0700003061.01.T02.cds267434"/>
    </source>
</evidence>
<dbReference type="InterPro" id="IPR025452">
    <property type="entry name" value="DUF4218"/>
</dbReference>
<dbReference type="AlphaFoldDB" id="A0A8R7R2S2"/>
<reference evidence="3" key="3">
    <citation type="submission" date="2022-06" db="UniProtKB">
        <authorList>
            <consortium name="EnsemblPlants"/>
        </authorList>
    </citation>
    <scope>IDENTIFICATION</scope>
</reference>
<keyword evidence="4" id="KW-1185">Reference proteome</keyword>
<dbReference type="Gramene" id="TuG1812G0700003061.01.T02">
    <property type="protein sequence ID" value="TuG1812G0700003061.01.T02.cds267434"/>
    <property type="gene ID" value="TuG1812G0700003061.01"/>
</dbReference>
<reference evidence="3" key="2">
    <citation type="submission" date="2018-03" db="EMBL/GenBank/DDBJ databases">
        <title>The Triticum urartu genome reveals the dynamic nature of wheat genome evolution.</title>
        <authorList>
            <person name="Ling H."/>
            <person name="Ma B."/>
            <person name="Shi X."/>
            <person name="Liu H."/>
            <person name="Dong L."/>
            <person name="Sun H."/>
            <person name="Cao Y."/>
            <person name="Gao Q."/>
            <person name="Zheng S."/>
            <person name="Li Y."/>
            <person name="Yu Y."/>
            <person name="Du H."/>
            <person name="Qi M."/>
            <person name="Li Y."/>
            <person name="Yu H."/>
            <person name="Cui Y."/>
            <person name="Wang N."/>
            <person name="Chen C."/>
            <person name="Wu H."/>
            <person name="Zhao Y."/>
            <person name="Zhang J."/>
            <person name="Li Y."/>
            <person name="Zhou W."/>
            <person name="Zhang B."/>
            <person name="Hu W."/>
            <person name="Eijk M."/>
            <person name="Tang J."/>
            <person name="Witsenboer H."/>
            <person name="Zhao S."/>
            <person name="Li Z."/>
            <person name="Zhang A."/>
            <person name="Wang D."/>
            <person name="Liang C."/>
        </authorList>
    </citation>
    <scope>NUCLEOTIDE SEQUENCE [LARGE SCALE GENOMIC DNA]</scope>
    <source>
        <strain evidence="3">cv. G1812</strain>
    </source>
</reference>
<reference evidence="4" key="1">
    <citation type="journal article" date="2013" name="Nature">
        <title>Draft genome of the wheat A-genome progenitor Triticum urartu.</title>
        <authorList>
            <person name="Ling H.Q."/>
            <person name="Zhao S."/>
            <person name="Liu D."/>
            <person name="Wang J."/>
            <person name="Sun H."/>
            <person name="Zhang C."/>
            <person name="Fan H."/>
            <person name="Li D."/>
            <person name="Dong L."/>
            <person name="Tao Y."/>
            <person name="Gao C."/>
            <person name="Wu H."/>
            <person name="Li Y."/>
            <person name="Cui Y."/>
            <person name="Guo X."/>
            <person name="Zheng S."/>
            <person name="Wang B."/>
            <person name="Yu K."/>
            <person name="Liang Q."/>
            <person name="Yang W."/>
            <person name="Lou X."/>
            <person name="Chen J."/>
            <person name="Feng M."/>
            <person name="Jian J."/>
            <person name="Zhang X."/>
            <person name="Luo G."/>
            <person name="Jiang Y."/>
            <person name="Liu J."/>
            <person name="Wang Z."/>
            <person name="Sha Y."/>
            <person name="Zhang B."/>
            <person name="Wu H."/>
            <person name="Tang D."/>
            <person name="Shen Q."/>
            <person name="Xue P."/>
            <person name="Zou S."/>
            <person name="Wang X."/>
            <person name="Liu X."/>
            <person name="Wang F."/>
            <person name="Yang Y."/>
            <person name="An X."/>
            <person name="Dong Z."/>
            <person name="Zhang K."/>
            <person name="Zhang X."/>
            <person name="Luo M.C."/>
            <person name="Dvorak J."/>
            <person name="Tong Y."/>
            <person name="Wang J."/>
            <person name="Yang H."/>
            <person name="Li Z."/>
            <person name="Wang D."/>
            <person name="Zhang A."/>
            <person name="Wang J."/>
        </authorList>
    </citation>
    <scope>NUCLEOTIDE SEQUENCE</scope>
    <source>
        <strain evidence="4">cv. G1812</strain>
    </source>
</reference>
<sequence>MSRWKDPARKKIPQKVLRHFPLVPRLKRMFLSKKASEEAQWHKLKRQPSEKGMSHPANGDAWQDFDEKYPKFAEDARNMRLGIATDGFNPFGNFNTTYSMWPVFVVPYNLPPWVCMDQSNFMMALLIPGPKSPGKHFDVFLQPLVEDLLELWKGVRTYDAHEGKMFDLHAAVLWCIHDYPALSTLSGRTTRGYAACIHCNKHPLSYGLRHKIGYIGHYRFLPKGHRLRRNNEFVGLHECNDEPGKFSKEELQAELEKVRPGRQEESTKRKCSDLGSKKAHVPIWSRRVCLWDLDYWDKLKLRHNLDVLHIEKNICENLIGTILMEGKTKDTLNARLDLQDLKIKEELHLRKDGNSYEMPRARYTLSKEQVVAFCQFLRELKFPDGFASNISRCTSADGTKVQGLKTHDCHILLPRILPAGMRGFLDSDIYEAIAELGKFFRELCSKTLNRDVLAEMKKEIPVILCKLEKIFPPAFFDVMVHLAVHLPEEALLRGPIQYGWMYPVERRLYTLKRYVRNRARPEGSIAEAYIADECLIFCSKYMDDFETISYQKPRNVGYSDEEAYGVDVFGHGVNFTSGYEYQYVYDKKEFDQMMWYVLNNCGQAQKYIEYVPTSELAYVAFLWYTCI</sequence>
<dbReference type="EnsemblPlants" id="TuG1812G0700003061.01.T02">
    <property type="protein sequence ID" value="TuG1812G0700003061.01.T02.cds267434"/>
    <property type="gene ID" value="TuG1812G0700003061.01"/>
</dbReference>
<proteinExistence type="predicted"/>
<protein>
    <recommendedName>
        <fullName evidence="2">DUF4218 domain-containing protein</fullName>
    </recommendedName>
</protein>
<dbReference type="PANTHER" id="PTHR10775:SF185">
    <property type="entry name" value="OS08G0208400 PROTEIN"/>
    <property type="match status" value="1"/>
</dbReference>
<name>A0A8R7R2S2_TRIUA</name>
<evidence type="ECO:0000313" key="4">
    <source>
        <dbReference type="Proteomes" id="UP000015106"/>
    </source>
</evidence>
<dbReference type="Proteomes" id="UP000015106">
    <property type="component" value="Chromosome 7"/>
</dbReference>